<sequence length="169" mass="18357">TTSPSSPSAPPPPDFSSFARKSSMASAKRPVHAIRPSEASVSLLPRLLYLKISTTTNKVTYEYFKQLVEAVRSRWNPDPNQAAALGVDCLRSVKVKFLKEVRPPTRLPRALGELEVLRDKGLRVVLPMLPLAEEEEQSDQLQPAASIFGTRPGSEGSSSAFGTLPASVE</sequence>
<comment type="caution">
    <text evidence="2">The sequence shown here is derived from an EMBL/GenBank/DDBJ whole genome shotgun (WGS) entry which is preliminary data.</text>
</comment>
<name>A0ABR3ERU7_9AGAR</name>
<proteinExistence type="predicted"/>
<feature type="region of interest" description="Disordered" evidence="1">
    <location>
        <begin position="1"/>
        <end position="31"/>
    </location>
</feature>
<evidence type="ECO:0000313" key="2">
    <source>
        <dbReference type="EMBL" id="KAL0565634.1"/>
    </source>
</evidence>
<feature type="region of interest" description="Disordered" evidence="1">
    <location>
        <begin position="133"/>
        <end position="169"/>
    </location>
</feature>
<protein>
    <submittedName>
        <fullName evidence="2">Uncharacterized protein</fullName>
    </submittedName>
</protein>
<organism evidence="2 3">
    <name type="scientific">Marasmius crinis-equi</name>
    <dbReference type="NCBI Taxonomy" id="585013"/>
    <lineage>
        <taxon>Eukaryota</taxon>
        <taxon>Fungi</taxon>
        <taxon>Dikarya</taxon>
        <taxon>Basidiomycota</taxon>
        <taxon>Agaricomycotina</taxon>
        <taxon>Agaricomycetes</taxon>
        <taxon>Agaricomycetidae</taxon>
        <taxon>Agaricales</taxon>
        <taxon>Marasmiineae</taxon>
        <taxon>Marasmiaceae</taxon>
        <taxon>Marasmius</taxon>
    </lineage>
</organism>
<feature type="non-terminal residue" evidence="2">
    <location>
        <position position="1"/>
    </location>
</feature>
<evidence type="ECO:0000313" key="3">
    <source>
        <dbReference type="Proteomes" id="UP001465976"/>
    </source>
</evidence>
<dbReference type="EMBL" id="JBAHYK010002184">
    <property type="protein sequence ID" value="KAL0565634.1"/>
    <property type="molecule type" value="Genomic_DNA"/>
</dbReference>
<dbReference type="Proteomes" id="UP001465976">
    <property type="component" value="Unassembled WGS sequence"/>
</dbReference>
<keyword evidence="3" id="KW-1185">Reference proteome</keyword>
<reference evidence="2 3" key="1">
    <citation type="submission" date="2024-02" db="EMBL/GenBank/DDBJ databases">
        <title>A draft genome for the cacao thread blight pathogen Marasmius crinis-equi.</title>
        <authorList>
            <person name="Cohen S.P."/>
            <person name="Baruah I.K."/>
            <person name="Amoako-Attah I."/>
            <person name="Bukari Y."/>
            <person name="Meinhardt L.W."/>
            <person name="Bailey B.A."/>
        </authorList>
    </citation>
    <scope>NUCLEOTIDE SEQUENCE [LARGE SCALE GENOMIC DNA]</scope>
    <source>
        <strain evidence="2 3">GH-76</strain>
    </source>
</reference>
<gene>
    <name evidence="2" type="ORF">V5O48_016382</name>
</gene>
<evidence type="ECO:0000256" key="1">
    <source>
        <dbReference type="SAM" id="MobiDB-lite"/>
    </source>
</evidence>
<accession>A0ABR3ERU7</accession>